<sequence length="347" mass="39989">MGLDGQVTLHVASFCGHSETVQFFLTDSAFTSLATISSQLTLLNQLKRASSLYDFREEIPDNNYIVWSINGESLIGKGREFRKQIDLYKTYDNQHHLITILLIEIVEYYLNEYLIKQEHFSSTKIDELKTCFREAIDEQNYLKYFIKAYTLTNGFHRVLNKHLALYILHYFDARPYSSTPAEYRLINCLVHIVTLVINHPDVCQHKYKGVSYRGMLMSPNDLKPYRIGHYILNKSFVSTSKNREIAQIYAGSAQESVSSITSNHHDPSEVSVILKFTIKQDDTGLDIKDMLMIEGEEEEVLILPFSVFQVKDRIENGSNTDSPGLIEIYLEQCEDSEQVNNEKPQSK</sequence>
<organism evidence="1 3">
    <name type="scientific">Adineta steineri</name>
    <dbReference type="NCBI Taxonomy" id="433720"/>
    <lineage>
        <taxon>Eukaryota</taxon>
        <taxon>Metazoa</taxon>
        <taxon>Spiralia</taxon>
        <taxon>Gnathifera</taxon>
        <taxon>Rotifera</taxon>
        <taxon>Eurotatoria</taxon>
        <taxon>Bdelloidea</taxon>
        <taxon>Adinetida</taxon>
        <taxon>Adinetidae</taxon>
        <taxon>Adineta</taxon>
    </lineage>
</organism>
<dbReference type="Gene3D" id="3.90.176.10">
    <property type="entry name" value="Toxin ADP-ribosyltransferase, Chain A, domain 1"/>
    <property type="match status" value="1"/>
</dbReference>
<dbReference type="SUPFAM" id="SSF56399">
    <property type="entry name" value="ADP-ribosylation"/>
    <property type="match status" value="1"/>
</dbReference>
<evidence type="ECO:0008006" key="4">
    <source>
        <dbReference type="Google" id="ProtNLM"/>
    </source>
</evidence>
<dbReference type="EMBL" id="CAJOBB010001000">
    <property type="protein sequence ID" value="CAF3791688.1"/>
    <property type="molecule type" value="Genomic_DNA"/>
</dbReference>
<gene>
    <name evidence="1" type="ORF">IZO911_LOCUS11855</name>
    <name evidence="2" type="ORF">KXQ929_LOCUS16496</name>
</gene>
<dbReference type="Proteomes" id="UP000663860">
    <property type="component" value="Unassembled WGS sequence"/>
</dbReference>
<protein>
    <recommendedName>
        <fullName evidence="4">NAD(+)--protein-arginine ADP-ribosyltransferase</fullName>
    </recommendedName>
</protein>
<evidence type="ECO:0000313" key="1">
    <source>
        <dbReference type="EMBL" id="CAF0893549.1"/>
    </source>
</evidence>
<accession>A0A813Z2D1</accession>
<reference evidence="1" key="1">
    <citation type="submission" date="2021-02" db="EMBL/GenBank/DDBJ databases">
        <authorList>
            <person name="Nowell W R."/>
        </authorList>
    </citation>
    <scope>NUCLEOTIDE SEQUENCE</scope>
</reference>
<comment type="caution">
    <text evidence="1">The sequence shown here is derived from an EMBL/GenBank/DDBJ whole genome shotgun (WGS) entry which is preliminary data.</text>
</comment>
<dbReference type="Proteomes" id="UP000663868">
    <property type="component" value="Unassembled WGS sequence"/>
</dbReference>
<proteinExistence type="predicted"/>
<dbReference type="AlphaFoldDB" id="A0A813Z2D1"/>
<name>A0A813Z2D1_9BILA</name>
<evidence type="ECO:0000313" key="3">
    <source>
        <dbReference type="Proteomes" id="UP000663860"/>
    </source>
</evidence>
<dbReference type="EMBL" id="CAJNOE010000090">
    <property type="protein sequence ID" value="CAF0893549.1"/>
    <property type="molecule type" value="Genomic_DNA"/>
</dbReference>
<evidence type="ECO:0000313" key="2">
    <source>
        <dbReference type="EMBL" id="CAF3791688.1"/>
    </source>
</evidence>